<organism evidence="7 8">
    <name type="scientific">endosymbiont of Escarpia spicata</name>
    <dbReference type="NCBI Taxonomy" id="2200908"/>
    <lineage>
        <taxon>Bacteria</taxon>
        <taxon>Pseudomonadati</taxon>
        <taxon>Pseudomonadota</taxon>
        <taxon>Gammaproteobacteria</taxon>
        <taxon>sulfur-oxidizing symbionts</taxon>
    </lineage>
</organism>
<dbReference type="InterPro" id="IPR018752">
    <property type="entry name" value="DabA"/>
</dbReference>
<reference evidence="7 8" key="1">
    <citation type="journal article" date="2018" name="ISME J.">
        <title>Endosymbiont genomes yield clues of tubeworm success.</title>
        <authorList>
            <person name="Li Y."/>
            <person name="Liles M.R."/>
            <person name="Halanych K.M."/>
        </authorList>
    </citation>
    <scope>NUCLEOTIDE SEQUENCE [LARGE SCALE GENOMIC DNA]</scope>
    <source>
        <strain evidence="7">A1462</strain>
    </source>
</reference>
<comment type="cofactor">
    <cofactor evidence="6">
        <name>Zn(2+)</name>
        <dbReference type="ChEBI" id="CHEBI:29105"/>
    </cofactor>
</comment>
<sequence length="1098" mass="124944">MSAASHETDSADIRSRLHHVIEHFEHVLPGQAPIKDFVHHNTLHGFQHLEFTEALAEAERITGARGYLPDERFREFYAEGRISLEDLRAVIDETPALEPDEILLENIDGVLTCRDVAIVALLHPLKTITACQFSWQIEELDVLQRFQSDVDKNTRKHILEAAAEQGLSDEKAAISDLWTTCLETLGLEEFHMHPEELVDLSPEQAERMLHTLTIEDDSFSSVHYRVRKESAKQLDRTLSRVGPEITLRGLLLEVTGKDLLDEIRPLLIRFIASFLDQGQAAWQFPERETGFYTTWRRSVAVSLTGFFSEMPEWQDEIAILDEDPMEAVLSELQRMGLPKECWESYLERLALELPGWSGMFFYRHNHPGYEGSHDVSVEMLDYLAVRLVMERLFAQRLCDQQWQIAPNLDMLRWYFRRRRSEFMVRHSLHNNRLPEYLVSRAQQLELQTPTPSDDYPQWRQLADMIWTWRQSPASDRPSGYSVYGSAWQLFRLSQHLGLIGQDIVNLGEQGVKTLFDCLQRLTPDTQSFLWLQAYERNYREQIFNAIVNNEGRGRWKSRETTPAAQIVWCMDDREEGIRRHLEVINPAIETFGAAAHYNVPHNWRGLTDENISGLCPVVMVPAHEIRETVHPGAETQANQRHKRHKKRLWLKDLLMQETRRNLLGSTALIALAAPATLGILVAKVLAPLKVGKLSAKLRDTYETAVQTDIAVTAAADAPEGTIEHNRLGFSDEEQADRVETFLQNIGLVDGFSPLPIIMGHGSSSENNPHRAAYDCGACSGRHSGPNARILAAIANRPEIREILSQRGINIPKNSWFIGAFHNTCDERFDWLDMDKVPKSHQQILSVIQRNVDEASRHSAHERCRKFFSAPKQPNLKQALAHIQGRGNDFSQARPELGHATNACAFIGRRSITQGAFFDRRAFLISYDPTIDPSGEIIERLLLANGPVGAGISLEYYFSTVNNDEYGCGSKVTHNITGLFGVMEGASSDLRTGLPRQMIEIHEAMRLQVIVEQKIDLLTEIYMRQPPLQELVGKGWLLLSAKDPDSDRIDVFYPDRGWVLWEGQINELPTVKDSADWYAGHMEPLTPVLLEQPGGTRHA</sequence>
<keyword evidence="4 6" id="KW-0862">Zinc</keyword>
<comment type="similarity">
    <text evidence="6">Belongs to the inorganic carbon transporter (TC 9.A.2) DabA family.</text>
</comment>
<feature type="binding site" evidence="6">
    <location>
        <position position="760"/>
    </location>
    <ligand>
        <name>Zn(2+)</name>
        <dbReference type="ChEBI" id="CHEBI:29105"/>
    </ligand>
</feature>
<comment type="caution">
    <text evidence="7">The sequence shown here is derived from an EMBL/GenBank/DDBJ whole genome shotgun (WGS) entry which is preliminary data.</text>
</comment>
<keyword evidence="2 6" id="KW-1003">Cell membrane</keyword>
<evidence type="ECO:0000256" key="3">
    <source>
        <dbReference type="ARBA" id="ARBA00022723"/>
    </source>
</evidence>
<dbReference type="EMBL" id="QFXE01000001">
    <property type="protein sequence ID" value="RDH88550.1"/>
    <property type="molecule type" value="Genomic_DNA"/>
</dbReference>
<accession>A0A370DV76</accession>
<dbReference type="GO" id="GO:0008270">
    <property type="term" value="F:zinc ion binding"/>
    <property type="evidence" value="ECO:0007669"/>
    <property type="project" value="UniProtKB-UniRule"/>
</dbReference>
<dbReference type="Proteomes" id="UP000254771">
    <property type="component" value="Unassembled WGS sequence"/>
</dbReference>
<keyword evidence="3 6" id="KW-0479">Metal-binding</keyword>
<keyword evidence="8" id="KW-1185">Reference proteome</keyword>
<feature type="binding site" evidence="6">
    <location>
        <position position="569"/>
    </location>
    <ligand>
        <name>Zn(2+)</name>
        <dbReference type="ChEBI" id="CHEBI:29105"/>
    </ligand>
</feature>
<evidence type="ECO:0000256" key="5">
    <source>
        <dbReference type="ARBA" id="ARBA00023136"/>
    </source>
</evidence>
<dbReference type="HAMAP" id="MF_01871">
    <property type="entry name" value="DabA"/>
    <property type="match status" value="1"/>
</dbReference>
<gene>
    <name evidence="6" type="primary">dabA</name>
    <name evidence="7" type="ORF">DIZ78_01045</name>
</gene>
<comment type="subcellular location">
    <subcellularLocation>
        <location evidence="6">Cell membrane</location>
        <topology evidence="6">Peripheral membrane protein</topology>
    </subcellularLocation>
</comment>
<proteinExistence type="inferred from homology"/>
<dbReference type="GO" id="GO:0005886">
    <property type="term" value="C:plasma membrane"/>
    <property type="evidence" value="ECO:0007669"/>
    <property type="project" value="UniProtKB-SubCell"/>
</dbReference>
<dbReference type="Pfam" id="PF10070">
    <property type="entry name" value="DabA"/>
    <property type="match status" value="1"/>
</dbReference>
<dbReference type="AlphaFoldDB" id="A0A370DV76"/>
<evidence type="ECO:0000256" key="1">
    <source>
        <dbReference type="ARBA" id="ARBA00022448"/>
    </source>
</evidence>
<evidence type="ECO:0000313" key="7">
    <source>
        <dbReference type="EMBL" id="RDH88550.1"/>
    </source>
</evidence>
<keyword evidence="1 6" id="KW-0813">Transport</keyword>
<evidence type="ECO:0000313" key="8">
    <source>
        <dbReference type="Proteomes" id="UP000254771"/>
    </source>
</evidence>
<feature type="binding site" evidence="6">
    <location>
        <position position="775"/>
    </location>
    <ligand>
        <name>Zn(2+)</name>
        <dbReference type="ChEBI" id="CHEBI:29105"/>
    </ligand>
</feature>
<dbReference type="PANTHER" id="PTHR38344:SF1">
    <property type="entry name" value="INORGANIC CARBON TRANSPORTER SUBUNIT DABA-RELATED"/>
    <property type="match status" value="1"/>
</dbReference>
<comment type="subunit">
    <text evidence="6">Forms a complex with DabB.</text>
</comment>
<evidence type="ECO:0000256" key="6">
    <source>
        <dbReference type="HAMAP-Rule" id="MF_01871"/>
    </source>
</evidence>
<feature type="binding site" evidence="6">
    <location>
        <position position="571"/>
    </location>
    <ligand>
        <name>Zn(2+)</name>
        <dbReference type="ChEBI" id="CHEBI:29105"/>
    </ligand>
</feature>
<comment type="function">
    <text evidence="6">Part of an energy-coupled inorganic carbon pump.</text>
</comment>
<evidence type="ECO:0000256" key="2">
    <source>
        <dbReference type="ARBA" id="ARBA00022475"/>
    </source>
</evidence>
<evidence type="ECO:0000256" key="4">
    <source>
        <dbReference type="ARBA" id="ARBA00022833"/>
    </source>
</evidence>
<protein>
    <recommendedName>
        <fullName evidence="6">Probable inorganic carbon transporter subunit DabA</fullName>
    </recommendedName>
</protein>
<dbReference type="PANTHER" id="PTHR38344">
    <property type="entry name" value="UPF0753 PROTEIN AQ_863"/>
    <property type="match status" value="1"/>
</dbReference>
<keyword evidence="5 6" id="KW-0472">Membrane</keyword>
<name>A0A370DV76_9GAMM</name>